<dbReference type="EMBL" id="JBJGEB010000003">
    <property type="protein sequence ID" value="MFK7641755.1"/>
    <property type="molecule type" value="Genomic_DNA"/>
</dbReference>
<dbReference type="PRINTS" id="PR00344">
    <property type="entry name" value="BCTRLSENSOR"/>
</dbReference>
<dbReference type="InterPro" id="IPR003661">
    <property type="entry name" value="HisK_dim/P_dom"/>
</dbReference>
<organism evidence="13 14">
    <name type="scientific">Neisseria oralis</name>
    <dbReference type="NCBI Taxonomy" id="1107316"/>
    <lineage>
        <taxon>Bacteria</taxon>
        <taxon>Pseudomonadati</taxon>
        <taxon>Pseudomonadota</taxon>
        <taxon>Betaproteobacteria</taxon>
        <taxon>Neisseriales</taxon>
        <taxon>Neisseriaceae</taxon>
        <taxon>Neisseria</taxon>
    </lineage>
</organism>
<dbReference type="Pfam" id="PF00512">
    <property type="entry name" value="HisKA"/>
    <property type="match status" value="1"/>
</dbReference>
<dbReference type="CDD" id="cd00082">
    <property type="entry name" value="HisKA"/>
    <property type="match status" value="1"/>
</dbReference>
<evidence type="ECO:0000256" key="5">
    <source>
        <dbReference type="ARBA" id="ARBA00022679"/>
    </source>
</evidence>
<keyword evidence="9" id="KW-0902">Two-component regulatory system</keyword>
<evidence type="ECO:0000313" key="13">
    <source>
        <dbReference type="EMBL" id="MFK7641755.1"/>
    </source>
</evidence>
<dbReference type="SMART" id="SM00388">
    <property type="entry name" value="HisKA"/>
    <property type="match status" value="1"/>
</dbReference>
<dbReference type="GO" id="GO:0005524">
    <property type="term" value="F:ATP binding"/>
    <property type="evidence" value="ECO:0007669"/>
    <property type="project" value="UniProtKB-KW"/>
</dbReference>
<evidence type="ECO:0000256" key="10">
    <source>
        <dbReference type="ARBA" id="ARBA00023136"/>
    </source>
</evidence>
<feature type="domain" description="Histidine kinase" evidence="11">
    <location>
        <begin position="220"/>
        <end position="434"/>
    </location>
</feature>
<accession>A0ABW8Q3U3</accession>
<evidence type="ECO:0000256" key="9">
    <source>
        <dbReference type="ARBA" id="ARBA00023012"/>
    </source>
</evidence>
<dbReference type="SUPFAM" id="SSF47384">
    <property type="entry name" value="Homodimeric domain of signal transducing histidine kinase"/>
    <property type="match status" value="1"/>
</dbReference>
<feature type="domain" description="HAMP" evidence="12">
    <location>
        <begin position="160"/>
        <end position="212"/>
    </location>
</feature>
<comment type="caution">
    <text evidence="13">The sequence shown here is derived from an EMBL/GenBank/DDBJ whole genome shotgun (WGS) entry which is preliminary data.</text>
</comment>
<evidence type="ECO:0000259" key="11">
    <source>
        <dbReference type="PROSITE" id="PS50109"/>
    </source>
</evidence>
<keyword evidence="5" id="KW-0808">Transferase</keyword>
<keyword evidence="8" id="KW-1133">Transmembrane helix</keyword>
<keyword evidence="13" id="KW-0547">Nucleotide-binding</keyword>
<dbReference type="RefSeq" id="WP_405385651.1">
    <property type="nucleotide sequence ID" value="NZ_JBJGEB010000003.1"/>
</dbReference>
<dbReference type="PANTHER" id="PTHR45436:SF15">
    <property type="entry name" value="SENSOR HISTIDINE KINASE CUSS"/>
    <property type="match status" value="1"/>
</dbReference>
<dbReference type="Gene3D" id="6.10.340.10">
    <property type="match status" value="1"/>
</dbReference>
<dbReference type="PROSITE" id="PS50109">
    <property type="entry name" value="HIS_KIN"/>
    <property type="match status" value="1"/>
</dbReference>
<dbReference type="Proteomes" id="UP001621964">
    <property type="component" value="Unassembled WGS sequence"/>
</dbReference>
<evidence type="ECO:0000256" key="1">
    <source>
        <dbReference type="ARBA" id="ARBA00000085"/>
    </source>
</evidence>
<keyword evidence="13" id="KW-0067">ATP-binding</keyword>
<dbReference type="Gene3D" id="3.30.565.10">
    <property type="entry name" value="Histidine kinase-like ATPase, C-terminal domain"/>
    <property type="match status" value="1"/>
</dbReference>
<keyword evidence="4" id="KW-0597">Phosphoprotein</keyword>
<dbReference type="PANTHER" id="PTHR45436">
    <property type="entry name" value="SENSOR HISTIDINE KINASE YKOH"/>
    <property type="match status" value="1"/>
</dbReference>
<evidence type="ECO:0000256" key="2">
    <source>
        <dbReference type="ARBA" id="ARBA00004141"/>
    </source>
</evidence>
<keyword evidence="6" id="KW-0812">Transmembrane</keyword>
<dbReference type="InterPro" id="IPR036097">
    <property type="entry name" value="HisK_dim/P_sf"/>
</dbReference>
<proteinExistence type="predicted"/>
<dbReference type="InterPro" id="IPR050428">
    <property type="entry name" value="TCS_sensor_his_kinase"/>
</dbReference>
<keyword evidence="14" id="KW-1185">Reference proteome</keyword>
<evidence type="ECO:0000256" key="6">
    <source>
        <dbReference type="ARBA" id="ARBA00022692"/>
    </source>
</evidence>
<dbReference type="InterPro" id="IPR005467">
    <property type="entry name" value="His_kinase_dom"/>
</dbReference>
<comment type="subcellular location">
    <subcellularLocation>
        <location evidence="2">Membrane</location>
        <topology evidence="2">Multi-pass membrane protein</topology>
    </subcellularLocation>
</comment>
<evidence type="ECO:0000256" key="3">
    <source>
        <dbReference type="ARBA" id="ARBA00012438"/>
    </source>
</evidence>
<dbReference type="PROSITE" id="PS50885">
    <property type="entry name" value="HAMP"/>
    <property type="match status" value="1"/>
</dbReference>
<dbReference type="EC" id="2.7.13.3" evidence="3"/>
<protein>
    <recommendedName>
        <fullName evidence="3">histidine kinase</fullName>
        <ecNumber evidence="3">2.7.13.3</ecNumber>
    </recommendedName>
</protein>
<reference evidence="13 14" key="1">
    <citation type="submission" date="2024-11" db="EMBL/GenBank/DDBJ databases">
        <authorList>
            <person name="Mikucki A.G."/>
            <person name="Kahler C.M."/>
        </authorList>
    </citation>
    <scope>NUCLEOTIDE SEQUENCE [LARGE SCALE GENOMIC DNA]</scope>
    <source>
        <strain evidence="13 14">EXNM717</strain>
    </source>
</reference>
<dbReference type="InterPro" id="IPR003594">
    <property type="entry name" value="HATPase_dom"/>
</dbReference>
<gene>
    <name evidence="13" type="ORF">ACI43T_04480</name>
</gene>
<evidence type="ECO:0000256" key="8">
    <source>
        <dbReference type="ARBA" id="ARBA00022989"/>
    </source>
</evidence>
<comment type="catalytic activity">
    <reaction evidence="1">
        <text>ATP + protein L-histidine = ADP + protein N-phospho-L-histidine.</text>
        <dbReference type="EC" id="2.7.13.3"/>
    </reaction>
</comment>
<keyword evidence="10" id="KW-0472">Membrane</keyword>
<sequence>MNDFIHTIKNSLQARLSLALTAATLLLAAAAGGFSFYATYQETEELQDDLLRQTAAHISPASDHMAELPESDNDAHIFVQLPGSDGRFDIPAHLSDGFHNLTDDDDNYRAYLHRTGQGQIAVIQESEYREDLAENAAWRSTLPLLLSIPLSVALTVWIAHRTMRPVKKLSRSLGQRQDNDLSPLATDDVPSEITGFVTAINRLLERTQENMRQQQRFIADAAHELRSPMTALSLQAERLNSMSLPPEAQQQSAVLQQSISRNRHLLEQLLSFARAQTLEVQRPKSLISLQTLFRRTIETLLPLATAKNQDIGAAVETECEIWADDTEIFTLVKTLADNAVRYTPEGGRIDLGFDETATHLVLWVEDNGNGIPAAERSRVLDPFYRILGTEQQGTGLGLPIADAIAKRYGGRLVLTDSRQFAHGLLVKAELDKKRLQQ</sequence>
<evidence type="ECO:0000256" key="4">
    <source>
        <dbReference type="ARBA" id="ARBA00022553"/>
    </source>
</evidence>
<name>A0ABW8Q3U3_9NEIS</name>
<dbReference type="Gene3D" id="1.10.287.130">
    <property type="match status" value="1"/>
</dbReference>
<evidence type="ECO:0000259" key="12">
    <source>
        <dbReference type="PROSITE" id="PS50885"/>
    </source>
</evidence>
<dbReference type="Pfam" id="PF02518">
    <property type="entry name" value="HATPase_c"/>
    <property type="match status" value="1"/>
</dbReference>
<dbReference type="InterPro" id="IPR004358">
    <property type="entry name" value="Sig_transdc_His_kin-like_C"/>
</dbReference>
<dbReference type="InterPro" id="IPR003660">
    <property type="entry name" value="HAMP_dom"/>
</dbReference>
<dbReference type="SMART" id="SM00387">
    <property type="entry name" value="HATPase_c"/>
    <property type="match status" value="1"/>
</dbReference>
<dbReference type="SUPFAM" id="SSF55874">
    <property type="entry name" value="ATPase domain of HSP90 chaperone/DNA topoisomerase II/histidine kinase"/>
    <property type="match status" value="1"/>
</dbReference>
<keyword evidence="7" id="KW-0418">Kinase</keyword>
<evidence type="ECO:0000313" key="14">
    <source>
        <dbReference type="Proteomes" id="UP001621964"/>
    </source>
</evidence>
<evidence type="ECO:0000256" key="7">
    <source>
        <dbReference type="ARBA" id="ARBA00022777"/>
    </source>
</evidence>
<dbReference type="InterPro" id="IPR036890">
    <property type="entry name" value="HATPase_C_sf"/>
</dbReference>